<dbReference type="GO" id="GO:0034045">
    <property type="term" value="C:phagophore assembly site membrane"/>
    <property type="evidence" value="ECO:0007669"/>
    <property type="project" value="UniProtKB-SubCell"/>
</dbReference>
<dbReference type="AlphaFoldDB" id="A0A091FJ94"/>
<evidence type="ECO:0000256" key="29">
    <source>
        <dbReference type="SAM" id="MobiDB-lite"/>
    </source>
</evidence>
<keyword evidence="11 28" id="KW-0812">Transmembrane</keyword>
<evidence type="ECO:0000256" key="19">
    <source>
        <dbReference type="ARBA" id="ARBA00023055"/>
    </source>
</evidence>
<keyword evidence="9 28" id="KW-0813">Transport</keyword>
<evidence type="ECO:0000256" key="1">
    <source>
        <dbReference type="ARBA" id="ARBA00004166"/>
    </source>
</evidence>
<feature type="non-terminal residue" evidence="30">
    <location>
        <position position="1"/>
    </location>
</feature>
<protein>
    <recommendedName>
        <fullName evidence="28">Autophagy-related protein 9</fullName>
    </recommendedName>
</protein>
<keyword evidence="20" id="KW-0496">Mitochondrion</keyword>
<proteinExistence type="inferred from homology"/>
<dbReference type="GO" id="GO:0000422">
    <property type="term" value="P:autophagy of mitochondrion"/>
    <property type="evidence" value="ECO:0007669"/>
    <property type="project" value="TreeGrafter"/>
</dbReference>
<evidence type="ECO:0000256" key="25">
    <source>
        <dbReference type="ARBA" id="ARBA00024615"/>
    </source>
</evidence>
<evidence type="ECO:0000256" key="10">
    <source>
        <dbReference type="ARBA" id="ARBA00022553"/>
    </source>
</evidence>
<evidence type="ECO:0000256" key="4">
    <source>
        <dbReference type="ARBA" id="ARBA00004414"/>
    </source>
</evidence>
<evidence type="ECO:0000256" key="8">
    <source>
        <dbReference type="ARBA" id="ARBA00006185"/>
    </source>
</evidence>
<name>A0A091FJ94_CUCCA</name>
<evidence type="ECO:0000256" key="20">
    <source>
        <dbReference type="ARBA" id="ARBA00023128"/>
    </source>
</evidence>
<gene>
    <name evidence="30" type="ORF">N303_03667</name>
</gene>
<dbReference type="STRING" id="55661.A0A091FJ94"/>
<evidence type="ECO:0000256" key="16">
    <source>
        <dbReference type="ARBA" id="ARBA00022990"/>
    </source>
</evidence>
<feature type="non-terminal residue" evidence="30">
    <location>
        <position position="855"/>
    </location>
</feature>
<evidence type="ECO:0000256" key="12">
    <source>
        <dbReference type="ARBA" id="ARBA00022753"/>
    </source>
</evidence>
<comment type="subcellular location">
    <subcellularLocation>
        <location evidence="7">Cytoplasmic vesicle</location>
        <location evidence="7">Autophagosome membrane</location>
        <topology evidence="7">Multi-pass membrane protein</topology>
    </subcellularLocation>
    <subcellularLocation>
        <location evidence="5">Endoplasmic reticulum membrane</location>
        <topology evidence="5">Multi-pass membrane protein</topology>
    </subcellularLocation>
    <subcellularLocation>
        <location evidence="1">Golgi apparatus</location>
        <location evidence="1">trans-Golgi network membrane</location>
        <topology evidence="1">Multi-pass membrane protein</topology>
    </subcellularLocation>
    <subcellularLocation>
        <location evidence="4">Late endosome membrane</location>
    </subcellularLocation>
    <subcellularLocation>
        <location evidence="3">Mitochondrion membrane</location>
        <topology evidence="3">Multi-pass membrane protein</topology>
    </subcellularLocation>
    <subcellularLocation>
        <location evidence="6 28">Preautophagosomal structure membrane</location>
        <topology evidence="6 28">Multi-pass membrane protein</topology>
    </subcellularLocation>
    <subcellularLocation>
        <location evidence="2">Recycling endosome membrane</location>
        <topology evidence="2">Multi-pass membrane protein</topology>
    </subcellularLocation>
</comment>
<evidence type="ECO:0000256" key="26">
    <source>
        <dbReference type="ARBA" id="ARBA00024631"/>
    </source>
</evidence>
<evidence type="ECO:0000256" key="23">
    <source>
        <dbReference type="ARBA" id="ARBA00023329"/>
    </source>
</evidence>
<sequence>APPGGGDLLVHVPEGAKSPWHHIENLDLFFSRISFCREGCAFHIYNLHQKNGFTCMLIGEIFELMQFIFVVAFTTFLISCVDYDILFANKAVNHSQHPSEPIKVTLPDAFLLPNVCSARIQANSFLICILVIAGVFWIHRLVKFIYNICCYWEIHSFYINALKIPMSTLPYFTWQEVQARIVQIQKEHQICIHKKELTELDIYHRILRFKNYMVAMVNKSLLPIRFRLPLLGDTVFYTRGLKYNFELIFFWGPGSLFENEWSLKAEYKRAGNRLELAEKLSTRILWIGIANFLLCPLILIWQILYAFFSYTEILKREPGSLGARCWSLYGRCYLRHFNELDHELQSRLSKGYKPASKYMNCFISPLLTIVAKNVAFFAGSILAVLIALTIYDEDVLAVEHVLTTVTLLGVGVTVCRSFIPDQHLVFCPEQLLRVILAHIHYMPDHWQGNAHRYETRDEFAQLFQYKAVFILEELLSPIITPLILIVCLRPKSLDIVDFFRNFTVEVVGVGDTCSFAQMDVRQHGHPAVGLMGAGRASWALHWYVWSFRHRRGCNSPLSAVHSPAACLSARWQPPRESTAFIGFLKERVHRDSSVALAQQAVLPENALFSSIQSLQSESEPHSLIANVIAGSSVLGFHMSRDGQASRHLSEVASALRSFSPLQSAQQPPSGFQTAGRDGEGSQPRGTGAMTASGADARTVSSGSSAWEGQLQSMILSEYASTEMSLHALYMHELHKQQAQLEPERHTWHRRESDESGESAHEELDAQRGASVPIPRSASYPFSSPRQPAEETATLQTGFQRRYGGITDPGTVHRAPSHFSRLPLGGWAEDGQSARHPEPVPEESSEDELPPQIHKV</sequence>
<dbReference type="GO" id="GO:0034497">
    <property type="term" value="P:protein localization to phagophore assembly site"/>
    <property type="evidence" value="ECO:0007669"/>
    <property type="project" value="TreeGrafter"/>
</dbReference>
<reference evidence="30 31" key="1">
    <citation type="submission" date="2014-04" db="EMBL/GenBank/DDBJ databases">
        <title>Genome evolution of avian class.</title>
        <authorList>
            <person name="Zhang G."/>
            <person name="Li C."/>
        </authorList>
    </citation>
    <scope>NUCLEOTIDE SEQUENCE [LARGE SCALE GENOMIC DNA]</scope>
    <source>
        <strain evidence="30">BGI_N303</strain>
    </source>
</reference>
<comment type="function">
    <text evidence="28">Phospholipid scramblase involved in autophagy. Cycles between the preautophagosomal structure/phagophore assembly site (PAS) and the cytoplasmic vesicle pool and supplies membrane for the growing autophagosome. Lipid scramblase activity plays a key role in preautophagosomal structure/phagophore assembly by distributing the phospholipids that arrive through ATG2 from the cytoplasmic to the luminal leaflet of the bilayer, thereby driving autophagosomal membrane expansion.</text>
</comment>
<dbReference type="GO" id="GO:0061709">
    <property type="term" value="P:reticulophagy"/>
    <property type="evidence" value="ECO:0007669"/>
    <property type="project" value="TreeGrafter"/>
</dbReference>
<dbReference type="GO" id="GO:0031966">
    <property type="term" value="C:mitochondrial membrane"/>
    <property type="evidence" value="ECO:0007669"/>
    <property type="project" value="UniProtKB-SubCell"/>
</dbReference>
<feature type="transmembrane region" description="Helical" evidence="28">
    <location>
        <begin position="57"/>
        <end position="78"/>
    </location>
</feature>
<keyword evidence="21 28" id="KW-0472">Membrane</keyword>
<dbReference type="Proteomes" id="UP000053760">
    <property type="component" value="Unassembled WGS sequence"/>
</dbReference>
<comment type="catalytic activity">
    <reaction evidence="26">
        <text>a 1,2-diacyl-sn-glycero-3-phosphocholine(in) = a 1,2-diacyl-sn-glycero-3-phosphocholine(out)</text>
        <dbReference type="Rhea" id="RHEA:38571"/>
        <dbReference type="ChEBI" id="CHEBI:57643"/>
    </reaction>
</comment>
<keyword evidence="19 28" id="KW-0445">Lipid transport</keyword>
<evidence type="ECO:0000256" key="3">
    <source>
        <dbReference type="ARBA" id="ARBA00004225"/>
    </source>
</evidence>
<dbReference type="GO" id="GO:0005789">
    <property type="term" value="C:endoplasmic reticulum membrane"/>
    <property type="evidence" value="ECO:0007669"/>
    <property type="project" value="UniProtKB-SubCell"/>
</dbReference>
<dbReference type="PANTHER" id="PTHR13038:SF13">
    <property type="entry name" value="AUTOPHAGY-RELATED PROTEIN 9A"/>
    <property type="match status" value="1"/>
</dbReference>
<evidence type="ECO:0000256" key="21">
    <source>
        <dbReference type="ARBA" id="ARBA00023136"/>
    </source>
</evidence>
<evidence type="ECO:0000313" key="30">
    <source>
        <dbReference type="EMBL" id="KFO69683.1"/>
    </source>
</evidence>
<evidence type="ECO:0000256" key="18">
    <source>
        <dbReference type="ARBA" id="ARBA00023034"/>
    </source>
</evidence>
<feature type="compositionally biased region" description="Basic and acidic residues" evidence="29">
    <location>
        <begin position="736"/>
        <end position="765"/>
    </location>
</feature>
<feature type="compositionally biased region" description="Polar residues" evidence="29">
    <location>
        <begin position="659"/>
        <end position="672"/>
    </location>
</feature>
<keyword evidence="12" id="KW-0967">Endosome</keyword>
<keyword evidence="10" id="KW-0597">Phosphoprotein</keyword>
<feature type="transmembrane region" description="Helical" evidence="28">
    <location>
        <begin position="120"/>
        <end position="138"/>
    </location>
</feature>
<evidence type="ECO:0000256" key="13">
    <source>
        <dbReference type="ARBA" id="ARBA00022824"/>
    </source>
</evidence>
<feature type="transmembrane region" description="Helical" evidence="28">
    <location>
        <begin position="400"/>
        <end position="419"/>
    </location>
</feature>
<feature type="transmembrane region" description="Helical" evidence="28">
    <location>
        <begin position="284"/>
        <end position="308"/>
    </location>
</feature>
<evidence type="ECO:0000313" key="31">
    <source>
        <dbReference type="Proteomes" id="UP000053760"/>
    </source>
</evidence>
<comment type="similarity">
    <text evidence="8 28">Belongs to the ATG9 family.</text>
</comment>
<evidence type="ECO:0000256" key="5">
    <source>
        <dbReference type="ARBA" id="ARBA00004477"/>
    </source>
</evidence>
<accession>A0A091FJ94</accession>
<comment type="function">
    <text evidence="27">Phospholipid scramblase involved in autophagy by mediating autophagosomal membrane expansion. Cycles between the preautophagosomal structure/phagophore assembly site (PAS) and the cytoplasmic vesicle pool and supplies membrane for the growing autophagosome. Lipid scramblase activity plays a key role in preautophagosomal structure/phagophore assembly by distributing the phospholipids that arrive through ATG2 (ATG2A or ATG2B) from the cytoplasmic to the luminal leaflet of the bilayer, thereby driving autophagosomal membrane expansion. Also required to supply phosphatidylinositol 4-phosphate to the autophagosome initiation site by recruiting the phosphatidylinositol 4-kinase beta (PI4KB) in a process dependent on ARFIP2, but not ARFIP1. In addition to autophagy, also plays a role in necrotic cell death.</text>
</comment>
<evidence type="ECO:0000256" key="6">
    <source>
        <dbReference type="ARBA" id="ARBA00004511"/>
    </source>
</evidence>
<comment type="catalytic activity">
    <reaction evidence="24">
        <text>a 1,2-diacyl-sn-glycero-3-phospho-L-serine(in) = a 1,2-diacyl-sn-glycero-3-phospho-L-serine(out)</text>
        <dbReference type="Rhea" id="RHEA:38663"/>
        <dbReference type="ChEBI" id="CHEBI:57262"/>
    </reaction>
</comment>
<feature type="region of interest" description="Disordered" evidence="29">
    <location>
        <begin position="659"/>
        <end position="705"/>
    </location>
</feature>
<evidence type="ECO:0000256" key="28">
    <source>
        <dbReference type="RuleBase" id="RU364027"/>
    </source>
</evidence>
<dbReference type="PANTHER" id="PTHR13038">
    <property type="entry name" value="APG9 AUTOPHAGY 9"/>
    <property type="match status" value="1"/>
</dbReference>
<evidence type="ECO:0000256" key="7">
    <source>
        <dbReference type="ARBA" id="ARBA00004542"/>
    </source>
</evidence>
<evidence type="ECO:0000256" key="24">
    <source>
        <dbReference type="ARBA" id="ARBA00024479"/>
    </source>
</evidence>
<keyword evidence="22" id="KW-0325">Glycoprotein</keyword>
<dbReference type="GO" id="GO:0006869">
    <property type="term" value="P:lipid transport"/>
    <property type="evidence" value="ECO:0007669"/>
    <property type="project" value="UniProtKB-KW"/>
</dbReference>
<dbReference type="GO" id="GO:0000421">
    <property type="term" value="C:autophagosome membrane"/>
    <property type="evidence" value="ECO:0007669"/>
    <property type="project" value="UniProtKB-SubCell"/>
</dbReference>
<keyword evidence="14" id="KW-0832">Ubl conjugation</keyword>
<dbReference type="GO" id="GO:0034727">
    <property type="term" value="P:piecemeal microautophagy of the nucleus"/>
    <property type="evidence" value="ECO:0007669"/>
    <property type="project" value="TreeGrafter"/>
</dbReference>
<dbReference type="GO" id="GO:0055038">
    <property type="term" value="C:recycling endosome membrane"/>
    <property type="evidence" value="ECO:0007669"/>
    <property type="project" value="UniProtKB-SubCell"/>
</dbReference>
<feature type="region of interest" description="Disordered" evidence="29">
    <location>
        <begin position="736"/>
        <end position="855"/>
    </location>
</feature>
<comment type="catalytic activity">
    <reaction evidence="25">
        <text>a 1,2-diacyl-sn-glycero-3-phosphoethanolamine(in) = a 1,2-diacyl-sn-glycero-3-phosphoethanolamine(out)</text>
        <dbReference type="Rhea" id="RHEA:38895"/>
        <dbReference type="ChEBI" id="CHEBI:64612"/>
    </reaction>
</comment>
<dbReference type="GO" id="GO:0005794">
    <property type="term" value="C:Golgi apparatus"/>
    <property type="evidence" value="ECO:0007669"/>
    <property type="project" value="UniProtKB-SubCell"/>
</dbReference>
<evidence type="ECO:0000256" key="17">
    <source>
        <dbReference type="ARBA" id="ARBA00023006"/>
    </source>
</evidence>
<evidence type="ECO:0000256" key="15">
    <source>
        <dbReference type="ARBA" id="ARBA00022989"/>
    </source>
</evidence>
<dbReference type="InterPro" id="IPR007241">
    <property type="entry name" value="Autophagy-rel_prot_9"/>
</dbReference>
<evidence type="ECO:0000256" key="11">
    <source>
        <dbReference type="ARBA" id="ARBA00022692"/>
    </source>
</evidence>
<evidence type="ECO:0000256" key="27">
    <source>
        <dbReference type="ARBA" id="ARBA00045832"/>
    </source>
</evidence>
<keyword evidence="31" id="KW-1185">Reference proteome</keyword>
<feature type="compositionally biased region" description="Acidic residues" evidence="29">
    <location>
        <begin position="839"/>
        <end position="848"/>
    </location>
</feature>
<keyword evidence="15 28" id="KW-1133">Transmembrane helix</keyword>
<keyword evidence="13" id="KW-0256">Endoplasmic reticulum</keyword>
<keyword evidence="18" id="KW-0333">Golgi apparatus</keyword>
<organism evidence="30 31">
    <name type="scientific">Cuculus canorus</name>
    <name type="common">Common cuckoo</name>
    <dbReference type="NCBI Taxonomy" id="55661"/>
    <lineage>
        <taxon>Eukaryota</taxon>
        <taxon>Metazoa</taxon>
        <taxon>Chordata</taxon>
        <taxon>Craniata</taxon>
        <taxon>Vertebrata</taxon>
        <taxon>Euteleostomi</taxon>
        <taxon>Archelosauria</taxon>
        <taxon>Archosauria</taxon>
        <taxon>Dinosauria</taxon>
        <taxon>Saurischia</taxon>
        <taxon>Theropoda</taxon>
        <taxon>Coelurosauria</taxon>
        <taxon>Aves</taxon>
        <taxon>Neognathae</taxon>
        <taxon>Neoaves</taxon>
        <taxon>Otidimorphae</taxon>
        <taxon>Cuculiformes</taxon>
        <taxon>Cuculidae</taxon>
        <taxon>Cuculus</taxon>
    </lineage>
</organism>
<dbReference type="Pfam" id="PF04109">
    <property type="entry name" value="ATG9"/>
    <property type="match status" value="1"/>
</dbReference>
<keyword evidence="17 28" id="KW-0072">Autophagy</keyword>
<dbReference type="EMBL" id="KL447081">
    <property type="protein sequence ID" value="KFO69683.1"/>
    <property type="molecule type" value="Genomic_DNA"/>
</dbReference>
<evidence type="ECO:0000256" key="14">
    <source>
        <dbReference type="ARBA" id="ARBA00022843"/>
    </source>
</evidence>
<keyword evidence="23" id="KW-0968">Cytoplasmic vesicle</keyword>
<evidence type="ECO:0000256" key="2">
    <source>
        <dbReference type="ARBA" id="ARBA00004195"/>
    </source>
</evidence>
<evidence type="ECO:0000256" key="9">
    <source>
        <dbReference type="ARBA" id="ARBA00022448"/>
    </source>
</evidence>
<evidence type="ECO:0000256" key="22">
    <source>
        <dbReference type="ARBA" id="ARBA00023180"/>
    </source>
</evidence>
<keyword evidence="16" id="KW-0007">Acetylation</keyword>
<dbReference type="GO" id="GO:0031902">
    <property type="term" value="C:late endosome membrane"/>
    <property type="evidence" value="ECO:0007669"/>
    <property type="project" value="UniProtKB-SubCell"/>
</dbReference>
<feature type="transmembrane region" description="Helical" evidence="28">
    <location>
        <begin position="362"/>
        <end position="388"/>
    </location>
</feature>